<sequence>MPIACIDRTGPPTALLVTCRYLCDEIRAYFIASVTLGFVQQRMSCLQTIDPISLSAIERAKKIRVRMSWYEVPRTAIDIGHWPYRVNGWLADLVKLLLEKAKSLELITVSCDEPDWGTEWEQKMQTLAPLKRHCWASEVPYEAEDAVLNGQPCTFTKMLRKETELKKQLALYIKELNEVALPATDS</sequence>
<protein>
    <submittedName>
        <fullName evidence="1">Uncharacterized protein</fullName>
    </submittedName>
</protein>
<organism evidence="1 2">
    <name type="scientific">Alternaria panax</name>
    <dbReference type="NCBI Taxonomy" id="48097"/>
    <lineage>
        <taxon>Eukaryota</taxon>
        <taxon>Fungi</taxon>
        <taxon>Dikarya</taxon>
        <taxon>Ascomycota</taxon>
        <taxon>Pezizomycotina</taxon>
        <taxon>Dothideomycetes</taxon>
        <taxon>Pleosporomycetidae</taxon>
        <taxon>Pleosporales</taxon>
        <taxon>Pleosporineae</taxon>
        <taxon>Pleosporaceae</taxon>
        <taxon>Alternaria</taxon>
        <taxon>Alternaria sect. Panax</taxon>
    </lineage>
</organism>
<keyword evidence="2" id="KW-1185">Reference proteome</keyword>
<dbReference type="EMBL" id="JAANER010000008">
    <property type="protein sequence ID" value="KAG9186912.1"/>
    <property type="molecule type" value="Genomic_DNA"/>
</dbReference>
<evidence type="ECO:0000313" key="1">
    <source>
        <dbReference type="EMBL" id="KAG9186912.1"/>
    </source>
</evidence>
<comment type="caution">
    <text evidence="1">The sequence shown here is derived from an EMBL/GenBank/DDBJ whole genome shotgun (WGS) entry which is preliminary data.</text>
</comment>
<proteinExistence type="predicted"/>
<evidence type="ECO:0000313" key="2">
    <source>
        <dbReference type="Proteomes" id="UP001199106"/>
    </source>
</evidence>
<dbReference type="AlphaFoldDB" id="A0AAD4I677"/>
<accession>A0AAD4I677</accession>
<name>A0AAD4I677_9PLEO</name>
<reference evidence="1" key="1">
    <citation type="submission" date="2021-07" db="EMBL/GenBank/DDBJ databases">
        <title>Genome Resource of American Ginseng Black Spot Pathogen Alternaria panax.</title>
        <authorList>
            <person name="Qiu C."/>
            <person name="Wang W."/>
            <person name="Liu Z."/>
        </authorList>
    </citation>
    <scope>NUCLEOTIDE SEQUENCE</scope>
    <source>
        <strain evidence="1">BNCC115425</strain>
    </source>
</reference>
<dbReference type="Proteomes" id="UP001199106">
    <property type="component" value="Unassembled WGS sequence"/>
</dbReference>
<gene>
    <name evidence="1" type="ORF">G6011_10020</name>
</gene>